<evidence type="ECO:0000313" key="1">
    <source>
        <dbReference type="EMBL" id="MDQ0230970.1"/>
    </source>
</evidence>
<accession>A0ABT9ZG57</accession>
<dbReference type="SUPFAM" id="SSF111126">
    <property type="entry name" value="Ligand-binding domain in the NO signalling and Golgi transport"/>
    <property type="match status" value="1"/>
</dbReference>
<dbReference type="InterPro" id="IPR024096">
    <property type="entry name" value="NO_sig/Golgi_transp_ligand-bd"/>
</dbReference>
<protein>
    <submittedName>
        <fullName evidence="1">Hydrocarbon binding protein</fullName>
    </submittedName>
</protein>
<dbReference type="Pfam" id="PF10702">
    <property type="entry name" value="DUF2507"/>
    <property type="match status" value="1"/>
</dbReference>
<dbReference type="InterPro" id="IPR019642">
    <property type="entry name" value="DUF2507"/>
</dbReference>
<proteinExistence type="predicted"/>
<dbReference type="Gene3D" id="3.30.1380.20">
    <property type="entry name" value="Trafficking protein particle complex subunit 3"/>
    <property type="match status" value="1"/>
</dbReference>
<dbReference type="EMBL" id="JAUSUD010000009">
    <property type="protein sequence ID" value="MDQ0230970.1"/>
    <property type="molecule type" value="Genomic_DNA"/>
</dbReference>
<organism evidence="1 2">
    <name type="scientific">Metabacillus malikii</name>
    <dbReference type="NCBI Taxonomy" id="1504265"/>
    <lineage>
        <taxon>Bacteria</taxon>
        <taxon>Bacillati</taxon>
        <taxon>Bacillota</taxon>
        <taxon>Bacilli</taxon>
        <taxon>Bacillales</taxon>
        <taxon>Bacillaceae</taxon>
        <taxon>Metabacillus</taxon>
    </lineage>
</organism>
<evidence type="ECO:0000313" key="2">
    <source>
        <dbReference type="Proteomes" id="UP001234495"/>
    </source>
</evidence>
<gene>
    <name evidence="1" type="ORF">J2S19_002231</name>
</gene>
<keyword evidence="2" id="KW-1185">Reference proteome</keyword>
<dbReference type="Proteomes" id="UP001234495">
    <property type="component" value="Unassembled WGS sequence"/>
</dbReference>
<name>A0ABT9ZG57_9BACI</name>
<comment type="caution">
    <text evidence="1">The sequence shown here is derived from an EMBL/GenBank/DDBJ whole genome shotgun (WGS) entry which is preliminary data.</text>
</comment>
<dbReference type="RefSeq" id="WP_307341171.1">
    <property type="nucleotide sequence ID" value="NZ_JAUSUD010000009.1"/>
</dbReference>
<reference evidence="1 2" key="1">
    <citation type="submission" date="2023-07" db="EMBL/GenBank/DDBJ databases">
        <title>Genomic Encyclopedia of Type Strains, Phase IV (KMG-IV): sequencing the most valuable type-strain genomes for metagenomic binning, comparative biology and taxonomic classification.</title>
        <authorList>
            <person name="Goeker M."/>
        </authorList>
    </citation>
    <scope>NUCLEOTIDE SEQUENCE [LARGE SCALE GENOMIC DNA]</scope>
    <source>
        <strain evidence="1 2">DSM 29005</strain>
    </source>
</reference>
<sequence>MNKHSIQLNSEELKEFQIPAFGYELLREVLLPSILGKEHAQMLYWAGKDLARKYPLNSVEDLILFFNTAGWGSLQLLKQTKHDLEFELSSELISQRIAQAKDCSFQLEAGFIAEQLQTINGFITETHEQVKRRARKVVFTAKWDQKDKLEPSTDLGSRKEKTRF</sequence>